<keyword evidence="5 7" id="KW-0449">Lipoprotein</keyword>
<dbReference type="Pfam" id="PF14041">
    <property type="entry name" value="Lipoprotein_21"/>
    <property type="match status" value="1"/>
</dbReference>
<feature type="transmembrane region" description="Helical" evidence="6">
    <location>
        <begin position="20"/>
        <end position="41"/>
    </location>
</feature>
<evidence type="ECO:0000256" key="3">
    <source>
        <dbReference type="ARBA" id="ARBA00023136"/>
    </source>
</evidence>
<keyword evidence="2" id="KW-0732">Signal</keyword>
<proteinExistence type="predicted"/>
<evidence type="ECO:0000313" key="7">
    <source>
        <dbReference type="EMBL" id="PQM47902.1"/>
    </source>
</evidence>
<reference evidence="7 8" key="1">
    <citation type="journal article" date="2017" name="Int. J. Syst. Evol. Microbiol.">
        <title>Mycobacterium talmoniae sp. nov., a slowly growing mycobacterium isolated from human respiratory samples.</title>
        <authorList>
            <person name="Davidson R.M."/>
            <person name="DeGroote M.A."/>
            <person name="Marola J.L."/>
            <person name="Buss S."/>
            <person name="Jones V."/>
            <person name="McNeil M.R."/>
            <person name="Freifeld A.G."/>
            <person name="Elaine Epperson L."/>
            <person name="Hasan N.A."/>
            <person name="Jackson M."/>
            <person name="Iwen P.C."/>
            <person name="Salfinger M."/>
            <person name="Strong M."/>
        </authorList>
    </citation>
    <scope>NUCLEOTIDE SEQUENCE [LARGE SCALE GENOMIC DNA]</scope>
    <source>
        <strain evidence="7 8">ATCC BAA-2683</strain>
    </source>
</reference>
<organism evidence="7 8">
    <name type="scientific">Mycobacterium talmoniae</name>
    <dbReference type="NCBI Taxonomy" id="1858794"/>
    <lineage>
        <taxon>Bacteria</taxon>
        <taxon>Bacillati</taxon>
        <taxon>Actinomycetota</taxon>
        <taxon>Actinomycetes</taxon>
        <taxon>Mycobacteriales</taxon>
        <taxon>Mycobacteriaceae</taxon>
        <taxon>Mycobacterium</taxon>
    </lineage>
</organism>
<name>A0A2S8BMJ5_9MYCO</name>
<sequence length="183" mass="19260">MLGTRCDNPTGLLTARKLRGVRHAMVAILVAVGLITAGCGWKPGGPASAPPDSCADSDGPSADTVQHAIIAEPSAVPGSTWTEIGRGHTHDCRLYWVQIAPSSATAVSPNQLLFFDHNTPLGSPTTNPKPYTTVLTPGEDTVTVQYQWQKGGDTPERPTGIGTVRYQIGPDGKLKALDPIPNQ</sequence>
<dbReference type="AlphaFoldDB" id="A0A2S8BMJ5"/>
<dbReference type="Proteomes" id="UP000238296">
    <property type="component" value="Unassembled WGS sequence"/>
</dbReference>
<evidence type="ECO:0000256" key="1">
    <source>
        <dbReference type="ARBA" id="ARBA00022475"/>
    </source>
</evidence>
<keyword evidence="6" id="KW-1133">Transmembrane helix</keyword>
<gene>
    <name evidence="7" type="primary">lppP</name>
    <name evidence="7" type="ORF">C1Y40_01880</name>
</gene>
<evidence type="ECO:0000256" key="5">
    <source>
        <dbReference type="ARBA" id="ARBA00023288"/>
    </source>
</evidence>
<keyword evidence="4" id="KW-0564">Palmitate</keyword>
<evidence type="ECO:0000256" key="6">
    <source>
        <dbReference type="SAM" id="Phobius"/>
    </source>
</evidence>
<keyword evidence="6" id="KW-0812">Transmembrane</keyword>
<evidence type="ECO:0000256" key="2">
    <source>
        <dbReference type="ARBA" id="ARBA00022729"/>
    </source>
</evidence>
<keyword evidence="3 6" id="KW-0472">Membrane</keyword>
<keyword evidence="1" id="KW-1003">Cell membrane</keyword>
<evidence type="ECO:0000313" key="8">
    <source>
        <dbReference type="Proteomes" id="UP000238296"/>
    </source>
</evidence>
<dbReference type="EMBL" id="PPEA01000258">
    <property type="protein sequence ID" value="PQM47902.1"/>
    <property type="molecule type" value="Genomic_DNA"/>
</dbReference>
<comment type="caution">
    <text evidence="7">The sequence shown here is derived from an EMBL/GenBank/DDBJ whole genome shotgun (WGS) entry which is preliminary data.</text>
</comment>
<protein>
    <submittedName>
        <fullName evidence="7">Lipoprotein LppP</fullName>
    </submittedName>
</protein>
<evidence type="ECO:0000256" key="4">
    <source>
        <dbReference type="ARBA" id="ARBA00023139"/>
    </source>
</evidence>
<dbReference type="InterPro" id="IPR025971">
    <property type="entry name" value="LppP/LprE"/>
</dbReference>
<accession>A0A2S8BMJ5</accession>